<dbReference type="OrthoDB" id="3495561at2"/>
<dbReference type="PANTHER" id="PTHR43649">
    <property type="entry name" value="ARABINOSE-BINDING PROTEIN-RELATED"/>
    <property type="match status" value="1"/>
</dbReference>
<feature type="signal peptide" evidence="2">
    <location>
        <begin position="1"/>
        <end position="23"/>
    </location>
</feature>
<evidence type="ECO:0000313" key="4">
    <source>
        <dbReference type="Proteomes" id="UP000184452"/>
    </source>
</evidence>
<keyword evidence="3" id="KW-0813">Transport</keyword>
<dbReference type="RefSeq" id="WP_073379360.1">
    <property type="nucleotide sequence ID" value="NZ_FQZK01000006.1"/>
</dbReference>
<organism evidence="3 4">
    <name type="scientific">Nocardiopsis flavescens</name>
    <dbReference type="NCBI Taxonomy" id="758803"/>
    <lineage>
        <taxon>Bacteria</taxon>
        <taxon>Bacillati</taxon>
        <taxon>Actinomycetota</taxon>
        <taxon>Actinomycetes</taxon>
        <taxon>Streptosporangiales</taxon>
        <taxon>Nocardiopsidaceae</taxon>
        <taxon>Nocardiopsis</taxon>
    </lineage>
</organism>
<feature type="region of interest" description="Disordered" evidence="1">
    <location>
        <begin position="404"/>
        <end position="427"/>
    </location>
</feature>
<evidence type="ECO:0000256" key="2">
    <source>
        <dbReference type="SAM" id="SignalP"/>
    </source>
</evidence>
<dbReference type="Gene3D" id="3.40.190.10">
    <property type="entry name" value="Periplasmic binding protein-like II"/>
    <property type="match status" value="1"/>
</dbReference>
<keyword evidence="4" id="KW-1185">Reference proteome</keyword>
<dbReference type="SUPFAM" id="SSF53850">
    <property type="entry name" value="Periplasmic binding protein-like II"/>
    <property type="match status" value="1"/>
</dbReference>
<dbReference type="EMBL" id="FQZK01000006">
    <property type="protein sequence ID" value="SHJ45750.1"/>
    <property type="molecule type" value="Genomic_DNA"/>
</dbReference>
<gene>
    <name evidence="3" type="ORF">SAMN05421803_106126</name>
</gene>
<evidence type="ECO:0000313" key="3">
    <source>
        <dbReference type="EMBL" id="SHJ45750.1"/>
    </source>
</evidence>
<accession>A0A1M6JGE3</accession>
<reference evidence="3 4" key="1">
    <citation type="submission" date="2016-11" db="EMBL/GenBank/DDBJ databases">
        <authorList>
            <person name="Jaros S."/>
            <person name="Januszkiewicz K."/>
            <person name="Wedrychowicz H."/>
        </authorList>
    </citation>
    <scope>NUCLEOTIDE SEQUENCE [LARGE SCALE GENOMIC DNA]</scope>
    <source>
        <strain evidence="3 4">CGMCC 4.5723</strain>
    </source>
</reference>
<protein>
    <submittedName>
        <fullName evidence="3">Multiple sugar transport system substrate-binding protein</fullName>
    </submittedName>
</protein>
<sequence>MRKRQRVLASAAGAATLALVAAACSSGSEGGVDAAIQFLGPEDPAYFEPLIEAFEAEHEGLTVEYTQVPFDQYNSTVQQRLTAEDDSIDVYAVDQPRVPWMAAQGLLEELPEYEEAGRAATTEGQYSTGIHDGRLWALPVWNSTQMMFVNQDALDEAGVEAPGTDPADRWTWERTVEAAEAAQDAGTEWGLLMEQTEYYYQLQPLAESLGGGSGVVGDDMLEQDVSNAEWVQAMEWYGATFEDGLSPRGVGSFETSPLFASGDVAFFVGGPWDLGVFADSDVDWTVAPLPYFEGGEQVTPSGSWSWGINPASPNKDGAKAFLEFAAIDPEGNLASTERQTIIPANTEAAAAYLPRVDELAGERSAGAADLIAHEVENTAVVRPVSVGYAQFEEVMNTAFADIRNGSDPGPRLEQAGGQVEAAWEPLR</sequence>
<keyword evidence="3" id="KW-0762">Sugar transport</keyword>
<proteinExistence type="predicted"/>
<dbReference type="Pfam" id="PF01547">
    <property type="entry name" value="SBP_bac_1"/>
    <property type="match status" value="1"/>
</dbReference>
<name>A0A1M6JGE3_9ACTN</name>
<dbReference type="STRING" id="758803.SAMN05421803_106126"/>
<dbReference type="InterPro" id="IPR006059">
    <property type="entry name" value="SBP"/>
</dbReference>
<dbReference type="PANTHER" id="PTHR43649:SF12">
    <property type="entry name" value="DIACETYLCHITOBIOSE BINDING PROTEIN DASA"/>
    <property type="match status" value="1"/>
</dbReference>
<dbReference type="PROSITE" id="PS51257">
    <property type="entry name" value="PROKAR_LIPOPROTEIN"/>
    <property type="match status" value="1"/>
</dbReference>
<keyword evidence="2" id="KW-0732">Signal</keyword>
<dbReference type="AlphaFoldDB" id="A0A1M6JGE3"/>
<evidence type="ECO:0000256" key="1">
    <source>
        <dbReference type="SAM" id="MobiDB-lite"/>
    </source>
</evidence>
<dbReference type="Proteomes" id="UP000184452">
    <property type="component" value="Unassembled WGS sequence"/>
</dbReference>
<dbReference type="InterPro" id="IPR050490">
    <property type="entry name" value="Bact_solute-bd_prot1"/>
</dbReference>
<feature type="chain" id="PRO_5038436127" evidence="2">
    <location>
        <begin position="24"/>
        <end position="427"/>
    </location>
</feature>